<proteinExistence type="predicted"/>
<dbReference type="Proteomes" id="UP000073492">
    <property type="component" value="Unassembled WGS sequence"/>
</dbReference>
<keyword evidence="2" id="KW-1185">Reference proteome</keyword>
<dbReference type="EMBL" id="LFZO01000200">
    <property type="protein sequence ID" value="KXT11437.1"/>
    <property type="molecule type" value="Genomic_DNA"/>
</dbReference>
<sequence length="521" mass="57149">MCEVLTFGKAPHFILRVTQHFSGSMKFALSAACLLSAAHAAQYSTEQYQSGEVMGKMMQAKEAAWARRKAAGDYNSAKWNGWNENSRNGRVSVRCVDGVAEVVPGDADQTYKCNDIDMYDYKTHEELGSNDGEGSGSWGWVSDDGREFIAIGQTDGAAFAEVTSKGVLSYLGRLPAQADPVIWREIKSNGPYMIIGSEGVGHGIQIFDMRKLLDIDPSSPKVFSTSTDLTGLFTDLPLGRSHNVVVNEENNYAVAVGAAPRTDACAAGLIFINMDDPSNPYTTGCAPQDGYVHDAQCIVYRGPDTRYDGRDICYGYNEDTLTIYDVTNKTGPQAATIISRTTYMGATYTHQGWVLDPQWQSHLLMDDEIDEGVIDPDDTNPGPASDGFAVTYIWSIEDLENPVQTGYYKSSVQSVDHNQFVYDGLAYQSNYQAGLRILDVSGIPDDPTGGNVQEVAYFDVYPPDDDQPGGGVATWDSGTWSHYTFPSGYIVVNTIDRGPFVVKMSQFKRRGFGKRRVRRAA</sequence>
<dbReference type="AlphaFoldDB" id="A0A139I9X9"/>
<gene>
    <name evidence="1" type="ORF">AC579_7254</name>
</gene>
<dbReference type="GO" id="GO:0005576">
    <property type="term" value="C:extracellular region"/>
    <property type="evidence" value="ECO:0007669"/>
    <property type="project" value="TreeGrafter"/>
</dbReference>
<evidence type="ECO:0000313" key="1">
    <source>
        <dbReference type="EMBL" id="KXT11439.1"/>
    </source>
</evidence>
<reference evidence="1 2" key="1">
    <citation type="submission" date="2015-07" db="EMBL/GenBank/DDBJ databases">
        <title>Comparative genomics of the Sigatoka disease complex on banana suggests a link between parallel evolutionary changes in Pseudocercospora fijiensis and Pseudocercospora eumusae and increased virulence on the banana host.</title>
        <authorList>
            <person name="Chang T.-C."/>
            <person name="Salvucci A."/>
            <person name="Crous P.W."/>
            <person name="Stergiopoulos I."/>
        </authorList>
    </citation>
    <scope>NUCLEOTIDE SEQUENCE [LARGE SCALE GENOMIC DNA]</scope>
    <source>
        <strain evidence="1 2">CBS 116634</strain>
    </source>
</reference>
<dbReference type="NCBIfam" id="TIGR04312">
    <property type="entry name" value="choice_anch_B"/>
    <property type="match status" value="1"/>
</dbReference>
<dbReference type="EMBL" id="LFZO01000200">
    <property type="protein sequence ID" value="KXT11439.1"/>
    <property type="molecule type" value="Genomic_DNA"/>
</dbReference>
<dbReference type="PANTHER" id="PTHR38787:SF3">
    <property type="entry name" value="REGULATORY P DOMAIN-CONTAINING PROTEIN"/>
    <property type="match status" value="1"/>
</dbReference>
<protein>
    <submittedName>
        <fullName evidence="1">Uncharacterized protein</fullName>
    </submittedName>
</protein>
<evidence type="ECO:0000313" key="2">
    <source>
        <dbReference type="Proteomes" id="UP000073492"/>
    </source>
</evidence>
<comment type="caution">
    <text evidence="1">The sequence shown here is derived from an EMBL/GenBank/DDBJ whole genome shotgun (WGS) entry which is preliminary data.</text>
</comment>
<name>A0A139I9X9_9PEZI</name>
<dbReference type="EMBL" id="LFZO01000200">
    <property type="protein sequence ID" value="KXT11435.1"/>
    <property type="molecule type" value="Genomic_DNA"/>
</dbReference>
<dbReference type="InterPro" id="IPR027589">
    <property type="entry name" value="Choice_anch_B"/>
</dbReference>
<accession>A0A139I9X9</accession>
<organism evidence="1 2">
    <name type="scientific">Pseudocercospora musae</name>
    <dbReference type="NCBI Taxonomy" id="113226"/>
    <lineage>
        <taxon>Eukaryota</taxon>
        <taxon>Fungi</taxon>
        <taxon>Dikarya</taxon>
        <taxon>Ascomycota</taxon>
        <taxon>Pezizomycotina</taxon>
        <taxon>Dothideomycetes</taxon>
        <taxon>Dothideomycetidae</taxon>
        <taxon>Mycosphaerellales</taxon>
        <taxon>Mycosphaerellaceae</taxon>
        <taxon>Pseudocercospora</taxon>
    </lineage>
</organism>
<dbReference type="EMBL" id="LFZO01000200">
    <property type="protein sequence ID" value="KXT11440.1"/>
    <property type="molecule type" value="Genomic_DNA"/>
</dbReference>
<dbReference type="PANTHER" id="PTHR38787">
    <property type="entry name" value="REGULATORY P DOMAIN-CONTAINING PROTEIN"/>
    <property type="match status" value="1"/>
</dbReference>